<reference evidence="1" key="1">
    <citation type="submission" date="2018-05" db="EMBL/GenBank/DDBJ databases">
        <authorList>
            <person name="Lanie J.A."/>
            <person name="Ng W.-L."/>
            <person name="Kazmierczak K.M."/>
            <person name="Andrzejewski T.M."/>
            <person name="Davidsen T.M."/>
            <person name="Wayne K.J."/>
            <person name="Tettelin H."/>
            <person name="Glass J.I."/>
            <person name="Rusch D."/>
            <person name="Podicherti R."/>
            <person name="Tsui H.-C.T."/>
            <person name="Winkler M.E."/>
        </authorList>
    </citation>
    <scope>NUCLEOTIDE SEQUENCE</scope>
</reference>
<dbReference type="EMBL" id="UINC01060924">
    <property type="protein sequence ID" value="SVB85949.1"/>
    <property type="molecule type" value="Genomic_DNA"/>
</dbReference>
<organism evidence="1">
    <name type="scientific">marine metagenome</name>
    <dbReference type="NCBI Taxonomy" id="408172"/>
    <lineage>
        <taxon>unclassified sequences</taxon>
        <taxon>metagenomes</taxon>
        <taxon>ecological metagenomes</taxon>
    </lineage>
</organism>
<dbReference type="AlphaFoldDB" id="A0A382HFK1"/>
<name>A0A382HFK1_9ZZZZ</name>
<feature type="non-terminal residue" evidence="1">
    <location>
        <position position="28"/>
    </location>
</feature>
<proteinExistence type="predicted"/>
<sequence>MQYPDATQVWHLLFGACQLCQPLHTHYK</sequence>
<gene>
    <name evidence="1" type="ORF">METZ01_LOCUS238803</name>
</gene>
<evidence type="ECO:0000313" key="1">
    <source>
        <dbReference type="EMBL" id="SVB85949.1"/>
    </source>
</evidence>
<protein>
    <submittedName>
        <fullName evidence="1">Uncharacterized protein</fullName>
    </submittedName>
</protein>
<accession>A0A382HFK1</accession>